<proteinExistence type="predicted"/>
<dbReference type="Proteomes" id="UP001259572">
    <property type="component" value="Unassembled WGS sequence"/>
</dbReference>
<evidence type="ECO:0000313" key="6">
    <source>
        <dbReference type="EMBL" id="MDT9598830.1"/>
    </source>
</evidence>
<feature type="domain" description="HTH tetR-type" evidence="5">
    <location>
        <begin position="7"/>
        <end position="67"/>
    </location>
</feature>
<keyword evidence="2 4" id="KW-0238">DNA-binding</keyword>
<evidence type="ECO:0000259" key="5">
    <source>
        <dbReference type="PROSITE" id="PS50977"/>
    </source>
</evidence>
<dbReference type="PRINTS" id="PR00455">
    <property type="entry name" value="HTHTETR"/>
</dbReference>
<dbReference type="InterPro" id="IPR009057">
    <property type="entry name" value="Homeodomain-like_sf"/>
</dbReference>
<evidence type="ECO:0000256" key="1">
    <source>
        <dbReference type="ARBA" id="ARBA00023015"/>
    </source>
</evidence>
<accession>A0ABU3Q608</accession>
<feature type="DNA-binding region" description="H-T-H motif" evidence="4">
    <location>
        <begin position="30"/>
        <end position="49"/>
    </location>
</feature>
<keyword evidence="7" id="KW-1185">Reference proteome</keyword>
<keyword evidence="3" id="KW-0804">Transcription</keyword>
<dbReference type="InterPro" id="IPR001647">
    <property type="entry name" value="HTH_TetR"/>
</dbReference>
<sequence length="192" mass="21637">MPRQTKSEINDEILDCAAGLFGRQGFARTSIQQVAEALNYSKAGLLHHYPSKKALYEAVLDKYESKARERIAELESLPAGLERDRRMIEGSIEQAFKWPGMIEFGHFMVRDGLSEEPRFVQLGLEVISSFGIDFDAPDLERMTRAFSALAGISFSARIAKTMKMEREFRDHIRTAAMDALGHGARRPVQKVS</sequence>
<evidence type="ECO:0000256" key="2">
    <source>
        <dbReference type="ARBA" id="ARBA00023125"/>
    </source>
</evidence>
<evidence type="ECO:0000256" key="3">
    <source>
        <dbReference type="ARBA" id="ARBA00023163"/>
    </source>
</evidence>
<gene>
    <name evidence="6" type="ORF">RQX22_07710</name>
</gene>
<dbReference type="SUPFAM" id="SSF46689">
    <property type="entry name" value="Homeodomain-like"/>
    <property type="match status" value="1"/>
</dbReference>
<organism evidence="6 7">
    <name type="scientific">Sphingosinicella rhizophila</name>
    <dbReference type="NCBI Taxonomy" id="3050082"/>
    <lineage>
        <taxon>Bacteria</taxon>
        <taxon>Pseudomonadati</taxon>
        <taxon>Pseudomonadota</taxon>
        <taxon>Alphaproteobacteria</taxon>
        <taxon>Sphingomonadales</taxon>
        <taxon>Sphingosinicellaceae</taxon>
        <taxon>Sphingosinicella</taxon>
    </lineage>
</organism>
<evidence type="ECO:0000256" key="4">
    <source>
        <dbReference type="PROSITE-ProRule" id="PRU00335"/>
    </source>
</evidence>
<protein>
    <submittedName>
        <fullName evidence="6">TetR/AcrR family transcriptional regulator</fullName>
    </submittedName>
</protein>
<comment type="caution">
    <text evidence="6">The sequence shown here is derived from an EMBL/GenBank/DDBJ whole genome shotgun (WGS) entry which is preliminary data.</text>
</comment>
<dbReference type="PANTHER" id="PTHR47506">
    <property type="entry name" value="TRANSCRIPTIONAL REGULATORY PROTEIN"/>
    <property type="match status" value="1"/>
</dbReference>
<dbReference type="Gene3D" id="1.10.357.10">
    <property type="entry name" value="Tetracycline Repressor, domain 2"/>
    <property type="match status" value="1"/>
</dbReference>
<name>A0ABU3Q608_9SPHN</name>
<reference evidence="6 7" key="1">
    <citation type="submission" date="2023-05" db="EMBL/GenBank/DDBJ databases">
        <authorList>
            <person name="Guo Y."/>
        </authorList>
    </citation>
    <scope>NUCLEOTIDE SEQUENCE [LARGE SCALE GENOMIC DNA]</scope>
    <source>
        <strain evidence="6 7">GR2756</strain>
    </source>
</reference>
<dbReference type="EMBL" id="JAVUPU010000003">
    <property type="protein sequence ID" value="MDT9598830.1"/>
    <property type="molecule type" value="Genomic_DNA"/>
</dbReference>
<keyword evidence="1" id="KW-0805">Transcription regulation</keyword>
<dbReference type="Pfam" id="PF00440">
    <property type="entry name" value="TetR_N"/>
    <property type="match status" value="1"/>
</dbReference>
<dbReference type="PROSITE" id="PS50977">
    <property type="entry name" value="HTH_TETR_2"/>
    <property type="match status" value="1"/>
</dbReference>
<dbReference type="RefSeq" id="WP_315725216.1">
    <property type="nucleotide sequence ID" value="NZ_JAVUPU010000003.1"/>
</dbReference>
<dbReference type="PANTHER" id="PTHR47506:SF6">
    <property type="entry name" value="HTH-TYPE TRANSCRIPTIONAL REPRESSOR NEMR"/>
    <property type="match status" value="1"/>
</dbReference>
<evidence type="ECO:0000313" key="7">
    <source>
        <dbReference type="Proteomes" id="UP001259572"/>
    </source>
</evidence>